<accession>A0A0B2UMC8</accession>
<dbReference type="Gene3D" id="3.40.30.10">
    <property type="entry name" value="Glutaredoxin"/>
    <property type="match status" value="1"/>
</dbReference>
<reference evidence="2 3" key="1">
    <citation type="journal article" date="2014" name="MBio">
        <title>The Ordospora colligata genome; evolution of extreme reduction in microsporidia and host-to-parasite horizontal gene transfer.</title>
        <authorList>
            <person name="Pombert J.-F."/>
            <person name="Haag K.L."/>
            <person name="Beidas S."/>
            <person name="Ebert D."/>
            <person name="Keeling P.J."/>
        </authorList>
    </citation>
    <scope>NUCLEOTIDE SEQUENCE [LARGE SCALE GENOMIC DNA]</scope>
    <source>
        <strain evidence="2 3">OC4</strain>
    </source>
</reference>
<dbReference type="InterPro" id="IPR036249">
    <property type="entry name" value="Thioredoxin-like_sf"/>
</dbReference>
<gene>
    <name evidence="2" type="ORF">M896_010820</name>
</gene>
<dbReference type="OrthoDB" id="2121326at2759"/>
<sequence>MPISIHDCSGFNVAQLKSKIKDTKRAVFIKFSVEGCAPCRYLKDDINRYKTDFNQSKKDLNVDIFEINGTLSSTCPFFNSMCADFQISAFPTMVMVDQDMKPVGSDAKIIGSKIEKFKELINSNCNMFKASV</sequence>
<dbReference type="InParanoid" id="A0A0B2UMC8"/>
<protein>
    <submittedName>
        <fullName evidence="2">Thioredoxin-like protein</fullName>
    </submittedName>
</protein>
<evidence type="ECO:0000259" key="1">
    <source>
        <dbReference type="Pfam" id="PF00085"/>
    </source>
</evidence>
<dbReference type="AlphaFoldDB" id="A0A0B2UMC8"/>
<dbReference type="Pfam" id="PF00085">
    <property type="entry name" value="Thioredoxin"/>
    <property type="match status" value="1"/>
</dbReference>
<dbReference type="EMBL" id="JOKQ01000001">
    <property type="protein sequence ID" value="KHN70429.1"/>
    <property type="molecule type" value="Genomic_DNA"/>
</dbReference>
<dbReference type="VEuPathDB" id="MicrosporidiaDB:M896_010820"/>
<dbReference type="RefSeq" id="XP_014564471.1">
    <property type="nucleotide sequence ID" value="XM_014708985.1"/>
</dbReference>
<dbReference type="SUPFAM" id="SSF52833">
    <property type="entry name" value="Thioredoxin-like"/>
    <property type="match status" value="1"/>
</dbReference>
<evidence type="ECO:0000313" key="2">
    <source>
        <dbReference type="EMBL" id="KHN70429.1"/>
    </source>
</evidence>
<dbReference type="HOGENOM" id="CLU_1927571_0_0_1"/>
<name>A0A0B2UMC8_9MICR</name>
<comment type="caution">
    <text evidence="2">The sequence shown here is derived from an EMBL/GenBank/DDBJ whole genome shotgun (WGS) entry which is preliminary data.</text>
</comment>
<feature type="domain" description="Thioredoxin" evidence="1">
    <location>
        <begin position="14"/>
        <end position="102"/>
    </location>
</feature>
<organism evidence="2 3">
    <name type="scientific">Ordospora colligata OC4</name>
    <dbReference type="NCBI Taxonomy" id="1354746"/>
    <lineage>
        <taxon>Eukaryota</taxon>
        <taxon>Fungi</taxon>
        <taxon>Fungi incertae sedis</taxon>
        <taxon>Microsporidia</taxon>
        <taxon>Ordosporidae</taxon>
        <taxon>Ordospora</taxon>
    </lineage>
</organism>
<proteinExistence type="predicted"/>
<keyword evidence="3" id="KW-1185">Reference proteome</keyword>
<dbReference type="Proteomes" id="UP000031056">
    <property type="component" value="Unassembled WGS sequence"/>
</dbReference>
<dbReference type="GeneID" id="26260925"/>
<evidence type="ECO:0000313" key="3">
    <source>
        <dbReference type="Proteomes" id="UP000031056"/>
    </source>
</evidence>
<dbReference type="InterPro" id="IPR013766">
    <property type="entry name" value="Thioredoxin_domain"/>
</dbReference>